<dbReference type="InterPro" id="IPR003802">
    <property type="entry name" value="Sporulation_regulator_WhiA"/>
</dbReference>
<evidence type="ECO:0000313" key="11">
    <source>
        <dbReference type="Proteomes" id="UP000186785"/>
    </source>
</evidence>
<dbReference type="FunFam" id="3.10.28.10:FF:000001">
    <property type="entry name" value="Probable cell division protein WhiA"/>
    <property type="match status" value="1"/>
</dbReference>
<dbReference type="OrthoDB" id="5197218at2"/>
<organism evidence="10 11">
    <name type="scientific">Boudabousia liubingyangii</name>
    <dbReference type="NCBI Taxonomy" id="1921764"/>
    <lineage>
        <taxon>Bacteria</taxon>
        <taxon>Bacillati</taxon>
        <taxon>Actinomycetota</taxon>
        <taxon>Actinomycetes</taxon>
        <taxon>Actinomycetales</taxon>
        <taxon>Actinomycetaceae</taxon>
        <taxon>Boudabousia</taxon>
    </lineage>
</organism>
<dbReference type="NCBIfam" id="TIGR00647">
    <property type="entry name" value="DNA_bind_WhiA"/>
    <property type="match status" value="1"/>
</dbReference>
<keyword evidence="3 5" id="KW-0131">Cell cycle</keyword>
<dbReference type="Pfam" id="PF10298">
    <property type="entry name" value="WhiA_N"/>
    <property type="match status" value="1"/>
</dbReference>
<dbReference type="GO" id="GO:0051301">
    <property type="term" value="P:cell division"/>
    <property type="evidence" value="ECO:0007669"/>
    <property type="project" value="UniProtKB-UniRule"/>
</dbReference>
<dbReference type="Proteomes" id="UP000186785">
    <property type="component" value="Unassembled WGS sequence"/>
</dbReference>
<evidence type="ECO:0000256" key="6">
    <source>
        <dbReference type="SAM" id="MobiDB-lite"/>
    </source>
</evidence>
<feature type="domain" description="Sporulation transcription regulator WhiA N-terminal" evidence="8">
    <location>
        <begin position="20"/>
        <end position="103"/>
    </location>
</feature>
<keyword evidence="1 5" id="KW-0132">Cell division</keyword>
<evidence type="ECO:0000259" key="9">
    <source>
        <dbReference type="Pfam" id="PF14527"/>
    </source>
</evidence>
<evidence type="ECO:0000256" key="2">
    <source>
        <dbReference type="ARBA" id="ARBA00023125"/>
    </source>
</evidence>
<comment type="caution">
    <text evidence="10">The sequence shown here is derived from an EMBL/GenBank/DDBJ whole genome shotgun (WGS) entry which is preliminary data.</text>
</comment>
<feature type="region of interest" description="Disordered" evidence="6">
    <location>
        <begin position="303"/>
        <end position="325"/>
    </location>
</feature>
<evidence type="ECO:0000256" key="1">
    <source>
        <dbReference type="ARBA" id="ARBA00022618"/>
    </source>
</evidence>
<feature type="domain" description="Sporulation regulator WhiA C-terminal" evidence="7">
    <location>
        <begin position="220"/>
        <end position="302"/>
    </location>
</feature>
<evidence type="ECO:0000313" key="10">
    <source>
        <dbReference type="EMBL" id="OKL49085.1"/>
    </source>
</evidence>
<accession>A0A1Q5PNU0</accession>
<dbReference type="Pfam" id="PF14527">
    <property type="entry name" value="LAGLIDADG_WhiA"/>
    <property type="match status" value="1"/>
</dbReference>
<evidence type="ECO:0000256" key="5">
    <source>
        <dbReference type="HAMAP-Rule" id="MF_01420"/>
    </source>
</evidence>
<dbReference type="PANTHER" id="PTHR37307:SF1">
    <property type="entry name" value="CELL DIVISION PROTEIN WHIA-RELATED"/>
    <property type="match status" value="1"/>
</dbReference>
<sequence>MSLTAELKAEIASVIGKTTDERQAEVAATIRFAGGLHRVANHLIIEAELDSLAGANRLQKELLDLYRAKSEQVVVNSSSRKNERYVVRVVHQTEQLARITGLIDPKGRPIRGLPPQIVSGRQSAAVAAWRGAFMARGSLMEPGRSAAMEISCPGAETALALVGTARRLGALAKSREVRGVDRVLVRDGDHISLLLEVMECPKTKALWEERRKEREMRGSVNRLANFDDANIRRSARAAVAAGARVARAFEILGSDIPEHLKSAGELRLAYKEASLEELGQKSTPQLTKDAVAGRIRRLLAMADKQAQEQGIPDTSSVLTPDMLDE</sequence>
<evidence type="ECO:0000259" key="7">
    <source>
        <dbReference type="Pfam" id="PF02650"/>
    </source>
</evidence>
<comment type="similarity">
    <text evidence="5">Belongs to the WhiA family.</text>
</comment>
<dbReference type="InterPro" id="IPR039518">
    <property type="entry name" value="WhiA_LAGLIDADG_dom"/>
</dbReference>
<dbReference type="Pfam" id="PF02650">
    <property type="entry name" value="HTH_WhiA"/>
    <property type="match status" value="1"/>
</dbReference>
<dbReference type="EMBL" id="MQSV01000002">
    <property type="protein sequence ID" value="OKL49085.1"/>
    <property type="molecule type" value="Genomic_DNA"/>
</dbReference>
<dbReference type="HAMAP" id="MF_01420">
    <property type="entry name" value="HTH_type_WhiA"/>
    <property type="match status" value="1"/>
</dbReference>
<gene>
    <name evidence="5" type="primary">whiA</name>
    <name evidence="10" type="ORF">BSR29_04435</name>
</gene>
<keyword evidence="2 5" id="KW-0238">DNA-binding</keyword>
<dbReference type="GO" id="GO:0003677">
    <property type="term" value="F:DNA binding"/>
    <property type="evidence" value="ECO:0007669"/>
    <property type="project" value="UniProtKB-UniRule"/>
</dbReference>
<dbReference type="AlphaFoldDB" id="A0A1Q5PNU0"/>
<protein>
    <recommendedName>
        <fullName evidence="4 5">Probable cell division protein WhiA</fullName>
    </recommendedName>
</protein>
<dbReference type="InterPro" id="IPR023054">
    <property type="entry name" value="Sporulation_regulator_WhiA_C"/>
</dbReference>
<dbReference type="RefSeq" id="WP_073709075.1">
    <property type="nucleotide sequence ID" value="NZ_MQSV01000002.1"/>
</dbReference>
<dbReference type="InterPro" id="IPR018478">
    <property type="entry name" value="Sporu_reg_WhiA_N_dom"/>
</dbReference>
<dbReference type="GO" id="GO:0043937">
    <property type="term" value="P:regulation of sporulation"/>
    <property type="evidence" value="ECO:0007669"/>
    <property type="project" value="InterPro"/>
</dbReference>
<evidence type="ECO:0000256" key="4">
    <source>
        <dbReference type="ARBA" id="ARBA00068775"/>
    </source>
</evidence>
<dbReference type="Gene3D" id="3.10.28.10">
    <property type="entry name" value="Homing endonucleases"/>
    <property type="match status" value="1"/>
</dbReference>
<dbReference type="InterPro" id="IPR027434">
    <property type="entry name" value="Homing_endonucl"/>
</dbReference>
<reference evidence="10 11" key="1">
    <citation type="submission" date="2016-11" db="EMBL/GenBank/DDBJ databases">
        <title>Actinomyces gypaetusis sp. nov. isolated from the vulture Gypaetus barbatus in Qinghai Tibet Plateau China.</title>
        <authorList>
            <person name="Meng X."/>
        </authorList>
    </citation>
    <scope>NUCLEOTIDE SEQUENCE [LARGE SCALE GENOMIC DNA]</scope>
    <source>
        <strain evidence="10 11">VUL4_2</strain>
    </source>
</reference>
<dbReference type="STRING" id="1921764.BSR28_04000"/>
<dbReference type="PANTHER" id="PTHR37307">
    <property type="entry name" value="CELL DIVISION PROTEIN WHIA-RELATED"/>
    <property type="match status" value="1"/>
</dbReference>
<keyword evidence="11" id="KW-1185">Reference proteome</keyword>
<feature type="domain" description="WhiA LAGLIDADG-like" evidence="9">
    <location>
        <begin position="127"/>
        <end position="217"/>
    </location>
</feature>
<evidence type="ECO:0000259" key="8">
    <source>
        <dbReference type="Pfam" id="PF10298"/>
    </source>
</evidence>
<proteinExistence type="inferred from homology"/>
<evidence type="ECO:0000256" key="3">
    <source>
        <dbReference type="ARBA" id="ARBA00023306"/>
    </source>
</evidence>
<comment type="function">
    <text evidence="5">Involved in cell division and chromosome segregation.</text>
</comment>
<name>A0A1Q5PNU0_9ACTO</name>